<dbReference type="EMBL" id="JH000848">
    <property type="protein sequence ID" value="EGW05364.1"/>
    <property type="molecule type" value="Genomic_DNA"/>
</dbReference>
<evidence type="ECO:0000256" key="1">
    <source>
        <dbReference type="ARBA" id="ARBA00010928"/>
    </source>
</evidence>
<accession>G3HX00</accession>
<evidence type="ECO:0000313" key="4">
    <source>
        <dbReference type="EMBL" id="EGW05364.1"/>
    </source>
</evidence>
<evidence type="ECO:0000313" key="5">
    <source>
        <dbReference type="Proteomes" id="UP000001075"/>
    </source>
</evidence>
<dbReference type="Pfam" id="PF22725">
    <property type="entry name" value="GFO_IDH_MocA_C3"/>
    <property type="match status" value="1"/>
</dbReference>
<reference evidence="5" key="1">
    <citation type="journal article" date="2011" name="Nat. Biotechnol.">
        <title>The genomic sequence of the Chinese hamster ovary (CHO)-K1 cell line.</title>
        <authorList>
            <person name="Xu X."/>
            <person name="Nagarajan H."/>
            <person name="Lewis N.E."/>
            <person name="Pan S."/>
            <person name="Cai Z."/>
            <person name="Liu X."/>
            <person name="Chen W."/>
            <person name="Xie M."/>
            <person name="Wang W."/>
            <person name="Hammond S."/>
            <person name="Andersen M.R."/>
            <person name="Neff N."/>
            <person name="Passarelli B."/>
            <person name="Koh W."/>
            <person name="Fan H.C."/>
            <person name="Wang J."/>
            <person name="Gui Y."/>
            <person name="Lee K.H."/>
            <person name="Betenbaugh M.J."/>
            <person name="Quake S.R."/>
            <person name="Famili I."/>
            <person name="Palsson B.O."/>
            <person name="Wang J."/>
        </authorList>
    </citation>
    <scope>NUCLEOTIDE SEQUENCE [LARGE SCALE GENOMIC DNA]</scope>
    <source>
        <strain evidence="5">CHO K1 cell line</strain>
    </source>
</reference>
<dbReference type="GO" id="GO:0047837">
    <property type="term" value="F:D-xylose 1-dehydrogenase (NADP+) activity"/>
    <property type="evidence" value="ECO:0007669"/>
    <property type="project" value="TreeGrafter"/>
</dbReference>
<proteinExistence type="inferred from homology"/>
<dbReference type="InterPro" id="IPR050984">
    <property type="entry name" value="Gfo/Idh/MocA_domain"/>
</dbReference>
<sequence>MGIDVTFLLQATDWSQGSGSLLDLGIYCQLLSLVFGVLKLEKISAMENIHETGMDSTVSVLLQYPGELHGSFTCSITFKLPNTAYVTGTKGMAQIHKT</sequence>
<comment type="similarity">
    <text evidence="1">Belongs to the Gfo/Idh/MocA family.</text>
</comment>
<evidence type="ECO:0000256" key="2">
    <source>
        <dbReference type="ARBA" id="ARBA00023002"/>
    </source>
</evidence>
<dbReference type="InParanoid" id="G3HX00"/>
<dbReference type="GO" id="GO:0042843">
    <property type="term" value="P:D-xylose catabolic process"/>
    <property type="evidence" value="ECO:0007669"/>
    <property type="project" value="TreeGrafter"/>
</dbReference>
<keyword evidence="2" id="KW-0560">Oxidoreductase</keyword>
<dbReference type="AlphaFoldDB" id="G3HX00"/>
<gene>
    <name evidence="4" type="ORF">I79_015515</name>
</gene>
<name>G3HX00_CRIGR</name>
<dbReference type="Gene3D" id="3.30.360.10">
    <property type="entry name" value="Dihydrodipicolinate Reductase, domain 2"/>
    <property type="match status" value="1"/>
</dbReference>
<evidence type="ECO:0000259" key="3">
    <source>
        <dbReference type="Pfam" id="PF22725"/>
    </source>
</evidence>
<dbReference type="STRING" id="10029.G3HX00"/>
<organism evidence="4 5">
    <name type="scientific">Cricetulus griseus</name>
    <name type="common">Chinese hamster</name>
    <name type="synonym">Cricetulus barabensis griseus</name>
    <dbReference type="NCBI Taxonomy" id="10029"/>
    <lineage>
        <taxon>Eukaryota</taxon>
        <taxon>Metazoa</taxon>
        <taxon>Chordata</taxon>
        <taxon>Craniata</taxon>
        <taxon>Vertebrata</taxon>
        <taxon>Euteleostomi</taxon>
        <taxon>Mammalia</taxon>
        <taxon>Eutheria</taxon>
        <taxon>Euarchontoglires</taxon>
        <taxon>Glires</taxon>
        <taxon>Rodentia</taxon>
        <taxon>Myomorpha</taxon>
        <taxon>Muroidea</taxon>
        <taxon>Cricetidae</taxon>
        <taxon>Cricetinae</taxon>
        <taxon>Cricetulus</taxon>
    </lineage>
</organism>
<dbReference type="InterPro" id="IPR055170">
    <property type="entry name" value="GFO_IDH_MocA-like_dom"/>
</dbReference>
<dbReference type="SUPFAM" id="SSF55347">
    <property type="entry name" value="Glyceraldehyde-3-phosphate dehydrogenase-like, C-terminal domain"/>
    <property type="match status" value="1"/>
</dbReference>
<dbReference type="PANTHER" id="PTHR22604:SF105">
    <property type="entry name" value="TRANS-1,2-DIHYDROBENZENE-1,2-DIOL DEHYDROGENASE"/>
    <property type="match status" value="1"/>
</dbReference>
<dbReference type="Proteomes" id="UP000001075">
    <property type="component" value="Unassembled WGS sequence"/>
</dbReference>
<dbReference type="PANTHER" id="PTHR22604">
    <property type="entry name" value="OXIDOREDUCTASES"/>
    <property type="match status" value="1"/>
</dbReference>
<protein>
    <submittedName>
        <fullName evidence="4">Trans-1,2-dihydrobenzene-1,2-diol dehydrogenase</fullName>
    </submittedName>
</protein>
<feature type="domain" description="GFO/IDH/MocA-like oxidoreductase" evidence="3">
    <location>
        <begin position="12"/>
        <end position="93"/>
    </location>
</feature>